<keyword evidence="2 5" id="KW-0812">Transmembrane</keyword>
<feature type="domain" description="STAS" evidence="6">
    <location>
        <begin position="442"/>
        <end position="556"/>
    </location>
</feature>
<keyword evidence="3 5" id="KW-1133">Transmembrane helix</keyword>
<feature type="transmembrane region" description="Helical" evidence="5">
    <location>
        <begin position="102"/>
        <end position="125"/>
    </location>
</feature>
<proteinExistence type="predicted"/>
<evidence type="ECO:0000259" key="6">
    <source>
        <dbReference type="PROSITE" id="PS50801"/>
    </source>
</evidence>
<feature type="transmembrane region" description="Helical" evidence="5">
    <location>
        <begin position="206"/>
        <end position="224"/>
    </location>
</feature>
<evidence type="ECO:0000256" key="2">
    <source>
        <dbReference type="ARBA" id="ARBA00022692"/>
    </source>
</evidence>
<dbReference type="Pfam" id="PF01740">
    <property type="entry name" value="STAS"/>
    <property type="match status" value="1"/>
</dbReference>
<dbReference type="InterPro" id="IPR011547">
    <property type="entry name" value="SLC26A/SulP_dom"/>
</dbReference>
<dbReference type="NCBIfam" id="TIGR00815">
    <property type="entry name" value="sulP"/>
    <property type="match status" value="1"/>
</dbReference>
<dbReference type="Pfam" id="PF00916">
    <property type="entry name" value="Sulfate_transp"/>
    <property type="match status" value="1"/>
</dbReference>
<accession>A0A1H4H5M8</accession>
<organism evidence="7 8">
    <name type="scientific">Marinobacterium iners DSM 11526</name>
    <dbReference type="NCBI Taxonomy" id="1122198"/>
    <lineage>
        <taxon>Bacteria</taxon>
        <taxon>Pseudomonadati</taxon>
        <taxon>Pseudomonadota</taxon>
        <taxon>Gammaproteobacteria</taxon>
        <taxon>Oceanospirillales</taxon>
        <taxon>Oceanospirillaceae</taxon>
        <taxon>Marinobacterium</taxon>
    </lineage>
</organism>
<comment type="subcellular location">
    <subcellularLocation>
        <location evidence="1">Membrane</location>
        <topology evidence="1">Multi-pass membrane protein</topology>
    </subcellularLocation>
</comment>
<dbReference type="GO" id="GO:0055085">
    <property type="term" value="P:transmembrane transport"/>
    <property type="evidence" value="ECO:0007669"/>
    <property type="project" value="InterPro"/>
</dbReference>
<reference evidence="8" key="1">
    <citation type="submission" date="2016-10" db="EMBL/GenBank/DDBJ databases">
        <authorList>
            <person name="Varghese N."/>
            <person name="Submissions S."/>
        </authorList>
    </citation>
    <scope>NUCLEOTIDE SEQUENCE [LARGE SCALE GENOMIC DNA]</scope>
    <source>
        <strain evidence="8">DSM 11526</strain>
    </source>
</reference>
<evidence type="ECO:0000256" key="3">
    <source>
        <dbReference type="ARBA" id="ARBA00022989"/>
    </source>
</evidence>
<dbReference type="InterPro" id="IPR002645">
    <property type="entry name" value="STAS_dom"/>
</dbReference>
<feature type="transmembrane region" description="Helical" evidence="5">
    <location>
        <begin position="329"/>
        <end position="348"/>
    </location>
</feature>
<dbReference type="RefSeq" id="WP_091828136.1">
    <property type="nucleotide sequence ID" value="NZ_FNRJ01000029.1"/>
</dbReference>
<dbReference type="PROSITE" id="PS50801">
    <property type="entry name" value="STAS"/>
    <property type="match status" value="1"/>
</dbReference>
<sequence length="584" mass="62743">MSPLILKFLPFLHWRSQITPDSLKADFMAGLTGLVLVLPQAVAYAFIAGLPPEYGIYTAIVSCSVAALFGSSWHLVSGPTAALAIVVMSVINGLGSHTPEQYIALMISLTLLTGVIQLALGVFRLGTLVNFISHTVVIGFTAGAAVLIAASQLKHLLGVELGSGLSLWQTIEQLWAHWESVNLVAVQAGVITILVAVVVRSINRRLPYLLLGMAAGSLACFLLDSDGSRVGYVGALPGQLPVPSLPEFSFASLKSLASGALAVALLGLIEAVSIARAIAVRSQQHIHGNQELIGQGMSNLVGSFFSCFASTGSFTRSGANYDAGARTPLATVFASVMLALVVVMAPAITERLPLSVMAGSILLISWNLINFGSIRHILSSSRSEAAILLVTLFSTLLVELEFAIYIGVLLSLAIYLRRTSQPRIVRVAPLQQSERRHMRNIQRYNLEECPQLKIIRVDGSLFFGAVDHVQQQIRQLTAPGSGVRHILLVGKGINFIDVAGVEMLHQEINRLERLGGKLMICSLKGTVMDELERTGALKSLGDDHFYETPKTALADLIPMLDRDRCDSCTVRIFSDCPPPPPEKV</sequence>
<feature type="transmembrane region" description="Helical" evidence="5">
    <location>
        <begin position="386"/>
        <end position="416"/>
    </location>
</feature>
<keyword evidence="8" id="KW-1185">Reference proteome</keyword>
<gene>
    <name evidence="7" type="ORF">SAMN02745729_1293</name>
</gene>
<feature type="transmembrane region" description="Helical" evidence="5">
    <location>
        <begin position="131"/>
        <end position="150"/>
    </location>
</feature>
<feature type="transmembrane region" description="Helical" evidence="5">
    <location>
        <begin position="76"/>
        <end position="95"/>
    </location>
</feature>
<feature type="transmembrane region" description="Helical" evidence="5">
    <location>
        <begin position="27"/>
        <end position="47"/>
    </location>
</feature>
<dbReference type="AlphaFoldDB" id="A0A1H4H5M8"/>
<dbReference type="SUPFAM" id="SSF52091">
    <property type="entry name" value="SpoIIaa-like"/>
    <property type="match status" value="1"/>
</dbReference>
<evidence type="ECO:0000256" key="1">
    <source>
        <dbReference type="ARBA" id="ARBA00004141"/>
    </source>
</evidence>
<evidence type="ECO:0000256" key="4">
    <source>
        <dbReference type="ARBA" id="ARBA00023136"/>
    </source>
</evidence>
<dbReference type="Proteomes" id="UP000242469">
    <property type="component" value="Unassembled WGS sequence"/>
</dbReference>
<keyword evidence="4 5" id="KW-0472">Membrane</keyword>
<evidence type="ECO:0000313" key="8">
    <source>
        <dbReference type="Proteomes" id="UP000242469"/>
    </source>
</evidence>
<dbReference type="InterPro" id="IPR001902">
    <property type="entry name" value="SLC26A/SulP_fam"/>
</dbReference>
<dbReference type="InterPro" id="IPR036513">
    <property type="entry name" value="STAS_dom_sf"/>
</dbReference>
<dbReference type="CDD" id="cd07042">
    <property type="entry name" value="STAS_SulP_like_sulfate_transporter"/>
    <property type="match status" value="1"/>
</dbReference>
<dbReference type="STRING" id="1122198.SAMN02745729_1293"/>
<name>A0A1H4H5M8_9GAMM</name>
<evidence type="ECO:0000256" key="5">
    <source>
        <dbReference type="SAM" id="Phobius"/>
    </source>
</evidence>
<dbReference type="EMBL" id="FNRJ01000029">
    <property type="protein sequence ID" value="SEB17094.1"/>
    <property type="molecule type" value="Genomic_DNA"/>
</dbReference>
<dbReference type="OrthoDB" id="9769739at2"/>
<dbReference type="GO" id="GO:0016020">
    <property type="term" value="C:membrane"/>
    <property type="evidence" value="ECO:0007669"/>
    <property type="project" value="UniProtKB-SubCell"/>
</dbReference>
<evidence type="ECO:0000313" key="7">
    <source>
        <dbReference type="EMBL" id="SEB17094.1"/>
    </source>
</evidence>
<dbReference type="PANTHER" id="PTHR11814">
    <property type="entry name" value="SULFATE TRANSPORTER"/>
    <property type="match status" value="1"/>
</dbReference>
<dbReference type="Gene3D" id="3.30.750.24">
    <property type="entry name" value="STAS domain"/>
    <property type="match status" value="1"/>
</dbReference>
<feature type="transmembrane region" description="Helical" evidence="5">
    <location>
        <begin position="181"/>
        <end position="199"/>
    </location>
</feature>
<feature type="transmembrane region" description="Helical" evidence="5">
    <location>
        <begin position="354"/>
        <end position="374"/>
    </location>
</feature>
<feature type="transmembrane region" description="Helical" evidence="5">
    <location>
        <begin position="256"/>
        <end position="279"/>
    </location>
</feature>
<protein>
    <submittedName>
        <fullName evidence="7">Sulfate permease, SulP family</fullName>
    </submittedName>
</protein>